<sequence>MSLFRPFVKAAPACVNTSRLSLFSGLRALPAFRPLRGAALFSSQLSPPLAPSRLSSRPFSSSLSFLASSSSPSFSSSALSAVRGRWQPVGQLAAASLTVGGGVFSTSAWQKASCAQKQRSRSPTPAPPKGGTTGVGSDESTTRFVITQNAGTTLLEKVGMAMLSLVAGFGILTIPVFEYYRYKRWIESMRIDGRRLKFKASMREFVHMYVWNWMLSVSTFGLRFLLGTSARSIEVYVDSRIGWEDEDDDDKSEEGGVKEEEQGEVA</sequence>
<keyword evidence="2" id="KW-0812">Transmembrane</keyword>
<feature type="transmembrane region" description="Helical" evidence="2">
    <location>
        <begin position="158"/>
        <end position="180"/>
    </location>
</feature>
<name>A0A7S3GHM2_9EUKA</name>
<gene>
    <name evidence="3" type="ORF">PBIL07802_LOCUS28992</name>
    <name evidence="4" type="ORF">PBIL07802_LOCUS28993</name>
</gene>
<dbReference type="AlphaFoldDB" id="A0A7S3GHM2"/>
<evidence type="ECO:0008006" key="5">
    <source>
        <dbReference type="Google" id="ProtNLM"/>
    </source>
</evidence>
<organism evidence="4">
    <name type="scientific">Palpitomonas bilix</name>
    <dbReference type="NCBI Taxonomy" id="652834"/>
    <lineage>
        <taxon>Eukaryota</taxon>
        <taxon>Eukaryota incertae sedis</taxon>
    </lineage>
</organism>
<keyword evidence="2" id="KW-1133">Transmembrane helix</keyword>
<evidence type="ECO:0000256" key="2">
    <source>
        <dbReference type="SAM" id="Phobius"/>
    </source>
</evidence>
<proteinExistence type="predicted"/>
<evidence type="ECO:0000313" key="4">
    <source>
        <dbReference type="EMBL" id="CAE0266651.1"/>
    </source>
</evidence>
<keyword evidence="2" id="KW-0472">Membrane</keyword>
<feature type="transmembrane region" description="Helical" evidence="2">
    <location>
        <begin position="205"/>
        <end position="226"/>
    </location>
</feature>
<reference evidence="4" key="1">
    <citation type="submission" date="2021-01" db="EMBL/GenBank/DDBJ databases">
        <authorList>
            <person name="Corre E."/>
            <person name="Pelletier E."/>
            <person name="Niang G."/>
            <person name="Scheremetjew M."/>
            <person name="Finn R."/>
            <person name="Kale V."/>
            <person name="Holt S."/>
            <person name="Cochrane G."/>
            <person name="Meng A."/>
            <person name="Brown T."/>
            <person name="Cohen L."/>
        </authorList>
    </citation>
    <scope>NUCLEOTIDE SEQUENCE</scope>
    <source>
        <strain evidence="4">NIES-2562</strain>
    </source>
</reference>
<dbReference type="EMBL" id="HBIB01044383">
    <property type="protein sequence ID" value="CAE0266651.1"/>
    <property type="molecule type" value="Transcribed_RNA"/>
</dbReference>
<dbReference type="EMBL" id="HBIB01044381">
    <property type="protein sequence ID" value="CAE0266650.1"/>
    <property type="molecule type" value="Transcribed_RNA"/>
</dbReference>
<feature type="region of interest" description="Disordered" evidence="1">
    <location>
        <begin position="244"/>
        <end position="266"/>
    </location>
</feature>
<protein>
    <recommendedName>
        <fullName evidence="5">Transmembrane protein</fullName>
    </recommendedName>
</protein>
<evidence type="ECO:0000313" key="3">
    <source>
        <dbReference type="EMBL" id="CAE0266650.1"/>
    </source>
</evidence>
<accession>A0A7S3GHM2</accession>
<feature type="region of interest" description="Disordered" evidence="1">
    <location>
        <begin position="114"/>
        <end position="140"/>
    </location>
</feature>
<evidence type="ECO:0000256" key="1">
    <source>
        <dbReference type="SAM" id="MobiDB-lite"/>
    </source>
</evidence>